<keyword evidence="6 10" id="KW-0808">Transferase</keyword>
<dbReference type="AlphaFoldDB" id="A0A6N7Z1M8"/>
<dbReference type="RefSeq" id="WP_154754667.1">
    <property type="nucleotide sequence ID" value="NZ_WMBA01000001.1"/>
</dbReference>
<dbReference type="Gene3D" id="2.160.10.10">
    <property type="entry name" value="Hexapeptide repeat proteins"/>
    <property type="match status" value="1"/>
</dbReference>
<dbReference type="Pfam" id="PF00132">
    <property type="entry name" value="Hexapep"/>
    <property type="match status" value="1"/>
</dbReference>
<dbReference type="GO" id="GO:0006535">
    <property type="term" value="P:cysteine biosynthetic process from serine"/>
    <property type="evidence" value="ECO:0007669"/>
    <property type="project" value="InterPro"/>
</dbReference>
<dbReference type="FunFam" id="2.160.10.10:FF:000007">
    <property type="entry name" value="Serine acetyltransferase"/>
    <property type="match status" value="1"/>
</dbReference>
<dbReference type="SUPFAM" id="SSF51161">
    <property type="entry name" value="Trimeric LpxA-like enzymes"/>
    <property type="match status" value="1"/>
</dbReference>
<evidence type="ECO:0000313" key="12">
    <source>
        <dbReference type="EMBL" id="MTD52396.1"/>
    </source>
</evidence>
<feature type="compositionally biased region" description="Basic and acidic residues" evidence="11">
    <location>
        <begin position="186"/>
        <end position="197"/>
    </location>
</feature>
<evidence type="ECO:0000256" key="8">
    <source>
        <dbReference type="ARBA" id="ARBA00023315"/>
    </source>
</evidence>
<evidence type="ECO:0000256" key="2">
    <source>
        <dbReference type="ARBA" id="ARBA00007274"/>
    </source>
</evidence>
<dbReference type="EC" id="2.3.1.30" evidence="3 10"/>
<dbReference type="CDD" id="cd03354">
    <property type="entry name" value="LbH_SAT"/>
    <property type="match status" value="1"/>
</dbReference>
<proteinExistence type="inferred from homology"/>
<reference evidence="12 13" key="1">
    <citation type="submission" date="2019-11" db="EMBL/GenBank/DDBJ databases">
        <title>Draft genome of Amycolatopsis RM579.</title>
        <authorList>
            <person name="Duangmal K."/>
            <person name="Mingma R."/>
        </authorList>
    </citation>
    <scope>NUCLEOTIDE SEQUENCE [LARGE SCALE GENOMIC DNA]</scope>
    <source>
        <strain evidence="12 13">RM579</strain>
    </source>
</reference>
<sequence>MARFGNQLLALARTVREDIDVVCAKDPAVNTAWEVLFYPHLHALWLHRLAHFLYLRNRRVPARMIALLGRLVSGGIDIHPGARIGRRFFVDHGTGVVIGETTEIGDDVMLYHLVTLGSAGWWTDAARGQGAQRHPSLSDGVIVGTGASILGPVTVGAGSRIGAHAVVLCSLPADSRVPAGRIAKASAERKTADDTTFPHHVRSAQSQR</sequence>
<dbReference type="PIRSF" id="PIRSF000441">
    <property type="entry name" value="CysE"/>
    <property type="match status" value="1"/>
</dbReference>
<dbReference type="GO" id="GO:0009001">
    <property type="term" value="F:serine O-acetyltransferase activity"/>
    <property type="evidence" value="ECO:0007669"/>
    <property type="project" value="UniProtKB-EC"/>
</dbReference>
<protein>
    <recommendedName>
        <fullName evidence="4 10">Serine acetyltransferase</fullName>
        <ecNumber evidence="3 10">2.3.1.30</ecNumber>
    </recommendedName>
</protein>
<evidence type="ECO:0000256" key="7">
    <source>
        <dbReference type="ARBA" id="ARBA00023192"/>
    </source>
</evidence>
<evidence type="ECO:0000313" key="13">
    <source>
        <dbReference type="Proteomes" id="UP000440096"/>
    </source>
</evidence>
<evidence type="ECO:0000256" key="10">
    <source>
        <dbReference type="PIRNR" id="PIRNR000441"/>
    </source>
</evidence>
<dbReference type="InterPro" id="IPR011004">
    <property type="entry name" value="Trimer_LpxA-like_sf"/>
</dbReference>
<accession>A0A6N7Z1M8</accession>
<comment type="caution">
    <text evidence="12">The sequence shown here is derived from an EMBL/GenBank/DDBJ whole genome shotgun (WGS) entry which is preliminary data.</text>
</comment>
<dbReference type="OrthoDB" id="9801456at2"/>
<dbReference type="InterPro" id="IPR042122">
    <property type="entry name" value="Ser_AcTrfase_N_sf"/>
</dbReference>
<organism evidence="12 13">
    <name type="scientific">Amycolatopsis pithecellobii</name>
    <dbReference type="NCBI Taxonomy" id="664692"/>
    <lineage>
        <taxon>Bacteria</taxon>
        <taxon>Bacillati</taxon>
        <taxon>Actinomycetota</taxon>
        <taxon>Actinomycetes</taxon>
        <taxon>Pseudonocardiales</taxon>
        <taxon>Pseudonocardiaceae</taxon>
        <taxon>Amycolatopsis</taxon>
    </lineage>
</organism>
<keyword evidence="5" id="KW-0028">Amino-acid biosynthesis</keyword>
<dbReference type="InterPro" id="IPR045304">
    <property type="entry name" value="LbH_SAT"/>
</dbReference>
<dbReference type="InterPro" id="IPR053376">
    <property type="entry name" value="Serine_acetyltransferase"/>
</dbReference>
<keyword evidence="13" id="KW-1185">Reference proteome</keyword>
<comment type="similarity">
    <text evidence="2 10">Belongs to the transferase hexapeptide repeat family.</text>
</comment>
<dbReference type="PANTHER" id="PTHR42811">
    <property type="entry name" value="SERINE ACETYLTRANSFERASE"/>
    <property type="match status" value="1"/>
</dbReference>
<dbReference type="EMBL" id="WMBA01000001">
    <property type="protein sequence ID" value="MTD52396.1"/>
    <property type="molecule type" value="Genomic_DNA"/>
</dbReference>
<evidence type="ECO:0000256" key="6">
    <source>
        <dbReference type="ARBA" id="ARBA00022679"/>
    </source>
</evidence>
<dbReference type="GO" id="GO:0005737">
    <property type="term" value="C:cytoplasm"/>
    <property type="evidence" value="ECO:0007669"/>
    <property type="project" value="InterPro"/>
</dbReference>
<evidence type="ECO:0000256" key="9">
    <source>
        <dbReference type="ARBA" id="ARBA00049486"/>
    </source>
</evidence>
<dbReference type="InterPro" id="IPR005881">
    <property type="entry name" value="Ser_O-AcTrfase"/>
</dbReference>
<dbReference type="InterPro" id="IPR001451">
    <property type="entry name" value="Hexapep"/>
</dbReference>
<comment type="catalytic activity">
    <reaction evidence="9 10">
        <text>L-serine + acetyl-CoA = O-acetyl-L-serine + CoA</text>
        <dbReference type="Rhea" id="RHEA:24560"/>
        <dbReference type="ChEBI" id="CHEBI:33384"/>
        <dbReference type="ChEBI" id="CHEBI:57287"/>
        <dbReference type="ChEBI" id="CHEBI:57288"/>
        <dbReference type="ChEBI" id="CHEBI:58340"/>
        <dbReference type="EC" id="2.3.1.30"/>
    </reaction>
</comment>
<name>A0A6N7Z1M8_9PSEU</name>
<comment type="pathway">
    <text evidence="1">Amino-acid biosynthesis; L-cysteine biosynthesis; L-cysteine from L-serine: step 1/2.</text>
</comment>
<keyword evidence="7" id="KW-0198">Cysteine biosynthesis</keyword>
<gene>
    <name evidence="12" type="ORF">GKO32_00110</name>
</gene>
<evidence type="ECO:0000256" key="11">
    <source>
        <dbReference type="SAM" id="MobiDB-lite"/>
    </source>
</evidence>
<evidence type="ECO:0000256" key="3">
    <source>
        <dbReference type="ARBA" id="ARBA00013266"/>
    </source>
</evidence>
<dbReference type="Proteomes" id="UP000440096">
    <property type="component" value="Unassembled WGS sequence"/>
</dbReference>
<dbReference type="NCBIfam" id="NF041874">
    <property type="entry name" value="EPS_EpsC"/>
    <property type="match status" value="1"/>
</dbReference>
<feature type="region of interest" description="Disordered" evidence="11">
    <location>
        <begin position="184"/>
        <end position="208"/>
    </location>
</feature>
<evidence type="ECO:0000256" key="1">
    <source>
        <dbReference type="ARBA" id="ARBA00004876"/>
    </source>
</evidence>
<dbReference type="Gene3D" id="1.10.3130.10">
    <property type="entry name" value="serine acetyltransferase, domain 1"/>
    <property type="match status" value="1"/>
</dbReference>
<evidence type="ECO:0000256" key="5">
    <source>
        <dbReference type="ARBA" id="ARBA00022605"/>
    </source>
</evidence>
<evidence type="ECO:0000256" key="4">
    <source>
        <dbReference type="ARBA" id="ARBA00018522"/>
    </source>
</evidence>
<keyword evidence="8 10" id="KW-0012">Acyltransferase</keyword>